<dbReference type="PANTHER" id="PTHR45566:SF1">
    <property type="entry name" value="HTH-TYPE TRANSCRIPTIONAL REGULATOR YHJB-RELATED"/>
    <property type="match status" value="1"/>
</dbReference>
<evidence type="ECO:0000313" key="7">
    <source>
        <dbReference type="Proteomes" id="UP000305674"/>
    </source>
</evidence>
<evidence type="ECO:0000256" key="1">
    <source>
        <dbReference type="ARBA" id="ARBA00022553"/>
    </source>
</evidence>
<reference evidence="6 7" key="1">
    <citation type="submission" date="2019-04" db="EMBL/GenBank/DDBJ databases">
        <authorList>
            <person name="Hwang J.C."/>
        </authorList>
    </citation>
    <scope>NUCLEOTIDE SEQUENCE [LARGE SCALE GENOMIC DNA]</scope>
    <source>
        <strain evidence="6 7">IMCC35001</strain>
    </source>
</reference>
<dbReference type="InterPro" id="IPR001789">
    <property type="entry name" value="Sig_transdc_resp-reg_receiver"/>
</dbReference>
<organism evidence="6 7">
    <name type="scientific">Ferrimonas sediminicola</name>
    <dbReference type="NCBI Taxonomy" id="2569538"/>
    <lineage>
        <taxon>Bacteria</taxon>
        <taxon>Pseudomonadati</taxon>
        <taxon>Pseudomonadota</taxon>
        <taxon>Gammaproteobacteria</taxon>
        <taxon>Alteromonadales</taxon>
        <taxon>Ferrimonadaceae</taxon>
        <taxon>Ferrimonas</taxon>
    </lineage>
</organism>
<accession>A0A4U1BBZ5</accession>
<dbReference type="EMBL" id="SWCI01000009">
    <property type="protein sequence ID" value="TKB48150.1"/>
    <property type="molecule type" value="Genomic_DNA"/>
</dbReference>
<dbReference type="Gene3D" id="3.40.50.2300">
    <property type="match status" value="1"/>
</dbReference>
<dbReference type="SUPFAM" id="SSF52172">
    <property type="entry name" value="CheY-like"/>
    <property type="match status" value="1"/>
</dbReference>
<keyword evidence="7" id="KW-1185">Reference proteome</keyword>
<dbReference type="AlphaFoldDB" id="A0A4U1BBZ5"/>
<comment type="caution">
    <text evidence="6">The sequence shown here is derived from an EMBL/GenBank/DDBJ whole genome shotgun (WGS) entry which is preliminary data.</text>
</comment>
<evidence type="ECO:0000313" key="6">
    <source>
        <dbReference type="EMBL" id="TKB48150.1"/>
    </source>
</evidence>
<keyword evidence="2" id="KW-0238">DNA-binding</keyword>
<dbReference type="Pfam" id="PF00196">
    <property type="entry name" value="GerE"/>
    <property type="match status" value="1"/>
</dbReference>
<dbReference type="GO" id="GO:0006355">
    <property type="term" value="P:regulation of DNA-templated transcription"/>
    <property type="evidence" value="ECO:0007669"/>
    <property type="project" value="InterPro"/>
</dbReference>
<keyword evidence="1 3" id="KW-0597">Phosphoprotein</keyword>
<name>A0A4U1BBZ5_9GAMM</name>
<dbReference type="InterPro" id="IPR016032">
    <property type="entry name" value="Sig_transdc_resp-reg_C-effctor"/>
</dbReference>
<evidence type="ECO:0000259" key="4">
    <source>
        <dbReference type="PROSITE" id="PS50043"/>
    </source>
</evidence>
<dbReference type="InterPro" id="IPR058245">
    <property type="entry name" value="NreC/VraR/RcsB-like_REC"/>
</dbReference>
<dbReference type="SMART" id="SM00448">
    <property type="entry name" value="REC"/>
    <property type="match status" value="1"/>
</dbReference>
<evidence type="ECO:0000256" key="3">
    <source>
        <dbReference type="PROSITE-ProRule" id="PRU00169"/>
    </source>
</evidence>
<dbReference type="PROSITE" id="PS00622">
    <property type="entry name" value="HTH_LUXR_1"/>
    <property type="match status" value="1"/>
</dbReference>
<dbReference type="GO" id="GO:0000160">
    <property type="term" value="P:phosphorelay signal transduction system"/>
    <property type="evidence" value="ECO:0007669"/>
    <property type="project" value="InterPro"/>
</dbReference>
<gene>
    <name evidence="6" type="ORF">FCL40_13555</name>
</gene>
<dbReference type="CDD" id="cd17535">
    <property type="entry name" value="REC_NarL-like"/>
    <property type="match status" value="1"/>
</dbReference>
<dbReference type="InterPro" id="IPR000792">
    <property type="entry name" value="Tscrpt_reg_LuxR_C"/>
</dbReference>
<dbReference type="OrthoDB" id="9814495at2"/>
<sequence length="213" mass="23228">MYQPEKIIIADDHPLFRQALLSVLEKQFPDAAVLEGESVCQLQELLEQHGDADLLLLDLNIPDAHGFNTLVQIRARHPELGVIIISGQEDNRTIAQSVRCGAAAFVPKSQPVPRMIEAVEAVMAGQQWLPEGTDLNEGAGDGVEEKIASLSPRQHKILMMFADGLLNKQIAQELGLSEATIKAHASAIFLKLGVRTRTQAVIAMKQLQPETSA</sequence>
<feature type="domain" description="Response regulatory" evidence="5">
    <location>
        <begin position="6"/>
        <end position="123"/>
    </location>
</feature>
<dbReference type="PRINTS" id="PR00038">
    <property type="entry name" value="HTHLUXR"/>
</dbReference>
<dbReference type="CDD" id="cd06170">
    <property type="entry name" value="LuxR_C_like"/>
    <property type="match status" value="1"/>
</dbReference>
<dbReference type="RefSeq" id="WP_136853844.1">
    <property type="nucleotide sequence ID" value="NZ_SWCI01000009.1"/>
</dbReference>
<dbReference type="PROSITE" id="PS50043">
    <property type="entry name" value="HTH_LUXR_2"/>
    <property type="match status" value="1"/>
</dbReference>
<evidence type="ECO:0000259" key="5">
    <source>
        <dbReference type="PROSITE" id="PS50110"/>
    </source>
</evidence>
<evidence type="ECO:0000256" key="2">
    <source>
        <dbReference type="ARBA" id="ARBA00023125"/>
    </source>
</evidence>
<proteinExistence type="predicted"/>
<dbReference type="PANTHER" id="PTHR45566">
    <property type="entry name" value="HTH-TYPE TRANSCRIPTIONAL REGULATOR YHJB-RELATED"/>
    <property type="match status" value="1"/>
</dbReference>
<dbReference type="SMART" id="SM00421">
    <property type="entry name" value="HTH_LUXR"/>
    <property type="match status" value="1"/>
</dbReference>
<dbReference type="InterPro" id="IPR051015">
    <property type="entry name" value="EvgA-like"/>
</dbReference>
<dbReference type="SUPFAM" id="SSF46894">
    <property type="entry name" value="C-terminal effector domain of the bipartite response regulators"/>
    <property type="match status" value="1"/>
</dbReference>
<dbReference type="Gene3D" id="1.10.10.10">
    <property type="entry name" value="Winged helix-like DNA-binding domain superfamily/Winged helix DNA-binding domain"/>
    <property type="match status" value="1"/>
</dbReference>
<dbReference type="PROSITE" id="PS50110">
    <property type="entry name" value="RESPONSE_REGULATORY"/>
    <property type="match status" value="1"/>
</dbReference>
<protein>
    <submittedName>
        <fullName evidence="6">Response regulator transcription factor</fullName>
    </submittedName>
</protein>
<dbReference type="InterPro" id="IPR036388">
    <property type="entry name" value="WH-like_DNA-bd_sf"/>
</dbReference>
<dbReference type="InterPro" id="IPR011006">
    <property type="entry name" value="CheY-like_superfamily"/>
</dbReference>
<feature type="domain" description="HTH luxR-type" evidence="4">
    <location>
        <begin position="143"/>
        <end position="208"/>
    </location>
</feature>
<dbReference type="Pfam" id="PF00072">
    <property type="entry name" value="Response_reg"/>
    <property type="match status" value="1"/>
</dbReference>
<dbReference type="GO" id="GO:0003677">
    <property type="term" value="F:DNA binding"/>
    <property type="evidence" value="ECO:0007669"/>
    <property type="project" value="UniProtKB-KW"/>
</dbReference>
<dbReference type="Proteomes" id="UP000305674">
    <property type="component" value="Unassembled WGS sequence"/>
</dbReference>
<feature type="modified residue" description="4-aspartylphosphate" evidence="3">
    <location>
        <position position="58"/>
    </location>
</feature>